<dbReference type="RefSeq" id="WP_233472161.1">
    <property type="nucleotide sequence ID" value="NZ_CAJHCS010000051.1"/>
</dbReference>
<evidence type="ECO:0000313" key="2">
    <source>
        <dbReference type="Proteomes" id="UP001494588"/>
    </source>
</evidence>
<reference evidence="1 2" key="1">
    <citation type="submission" date="2024-01" db="EMBL/GenBank/DDBJ databases">
        <title>The diversity of rhizobia nodulating Mimosa spp. in eleven states of Brazil covering several biomes is determined by host plant, location, and edaphic factors.</title>
        <authorList>
            <person name="Rouws L."/>
            <person name="Barauna A."/>
            <person name="Beukes C."/>
            <person name="De Faria S.M."/>
            <person name="Gross E."/>
            <person name="Dos Reis Junior F.B."/>
            <person name="Simon M."/>
            <person name="Maluk M."/>
            <person name="Odee D.W."/>
            <person name="Kenicer G."/>
            <person name="Young J.P.W."/>
            <person name="Reis V.M."/>
            <person name="Zilli J."/>
            <person name="James E.K."/>
        </authorList>
    </citation>
    <scope>NUCLEOTIDE SEQUENCE [LARGE SCALE GENOMIC DNA]</scope>
    <source>
        <strain evidence="1 2">JPY77</strain>
    </source>
</reference>
<organism evidence="1 2">
    <name type="scientific">Paraburkholderia sabiae</name>
    <dbReference type="NCBI Taxonomy" id="273251"/>
    <lineage>
        <taxon>Bacteria</taxon>
        <taxon>Pseudomonadati</taxon>
        <taxon>Pseudomonadota</taxon>
        <taxon>Betaproteobacteria</taxon>
        <taxon>Burkholderiales</taxon>
        <taxon>Burkholderiaceae</taxon>
        <taxon>Paraburkholderia</taxon>
    </lineage>
</organism>
<protein>
    <submittedName>
        <fullName evidence="1">Uncharacterized protein</fullName>
    </submittedName>
</protein>
<gene>
    <name evidence="1" type="ORF">V4C55_42885</name>
</gene>
<comment type="caution">
    <text evidence="1">The sequence shown here is derived from an EMBL/GenBank/DDBJ whole genome shotgun (WGS) entry which is preliminary data.</text>
</comment>
<evidence type="ECO:0000313" key="1">
    <source>
        <dbReference type="EMBL" id="MEM5292407.1"/>
    </source>
</evidence>
<dbReference type="Proteomes" id="UP001494588">
    <property type="component" value="Unassembled WGS sequence"/>
</dbReference>
<keyword evidence="2" id="KW-1185">Reference proteome</keyword>
<name>A0ABU9QSD1_9BURK</name>
<accession>A0ABU9QSD1</accession>
<dbReference type="EMBL" id="JAZHGC010000089">
    <property type="protein sequence ID" value="MEM5292407.1"/>
    <property type="molecule type" value="Genomic_DNA"/>
</dbReference>
<sequence length="133" mass="14691">MPHIGVGLFLISWRMPISTLMSRSQIALGSQNKMAERTSNRRTEKCNRFKAAIPHIEVRYAVELARGASVIASTLSEASLMQAVGDTLSGFVVAHGMADLDAFIHVLGERVMQRDRPDALKIIASWQPFPSKQ</sequence>
<proteinExistence type="predicted"/>